<evidence type="ECO:0000313" key="5">
    <source>
        <dbReference type="Proteomes" id="UP000011885"/>
    </source>
</evidence>
<dbReference type="NCBIfam" id="TIGR00566">
    <property type="entry name" value="trpG_papA"/>
    <property type="match status" value="1"/>
</dbReference>
<comment type="caution">
    <text evidence="4">The sequence shown here is derived from an EMBL/GenBank/DDBJ whole genome shotgun (WGS) entry which is preliminary data.</text>
</comment>
<dbReference type="PROSITE" id="PS51273">
    <property type="entry name" value="GATASE_TYPE_1"/>
    <property type="match status" value="1"/>
</dbReference>
<proteinExistence type="predicted"/>
<dbReference type="GO" id="GO:0005829">
    <property type="term" value="C:cytosol"/>
    <property type="evidence" value="ECO:0007669"/>
    <property type="project" value="TreeGrafter"/>
</dbReference>
<dbReference type="Gene3D" id="3.40.50.880">
    <property type="match status" value="1"/>
</dbReference>
<sequence length="294" mass="31584">MILLLDNYDSFVHNVARYLRLAGKATRVIRSDAITAEQCYRLQPEAIVLSPGPNRPEEAGCCLEVVRSLAGEIPILGICLGHQAIAAAYGGVVTVSPPAHAVATSIQHDATGVFAKLPCPMSVGRYHSLCVDAKSLPGSLEVTAWTATENGELNPDQSIVMGISDHARCVHGVQFHPESLLTQHGHDLFGNFFALVDRHHQRIRHIQGATVGTGRPVVWMSESRFPGTLSGNESNADATADGIAYRTAPFPTLSIAVNRGLASKRLGPHEHDTPSSPEQNRDADTSSREHEGPQ</sequence>
<dbReference type="InterPro" id="IPR050472">
    <property type="entry name" value="Anth_synth/Amidotransfase"/>
</dbReference>
<dbReference type="PANTHER" id="PTHR43418:SF4">
    <property type="entry name" value="MULTIFUNCTIONAL TRYPTOPHAN BIOSYNTHESIS PROTEIN"/>
    <property type="match status" value="1"/>
</dbReference>
<dbReference type="PRINTS" id="PR00096">
    <property type="entry name" value="GATASE"/>
</dbReference>
<feature type="region of interest" description="Disordered" evidence="2">
    <location>
        <begin position="261"/>
        <end position="294"/>
    </location>
</feature>
<evidence type="ECO:0000256" key="1">
    <source>
        <dbReference type="ARBA" id="ARBA00022962"/>
    </source>
</evidence>
<feature type="compositionally biased region" description="Basic and acidic residues" evidence="2">
    <location>
        <begin position="267"/>
        <end position="294"/>
    </location>
</feature>
<dbReference type="Proteomes" id="UP000011885">
    <property type="component" value="Unassembled WGS sequence"/>
</dbReference>
<gene>
    <name evidence="4" type="ORF">RSSM_06154</name>
</gene>
<protein>
    <submittedName>
        <fullName evidence="4">Anthranilate synthase component II</fullName>
    </submittedName>
</protein>
<keyword evidence="5" id="KW-1185">Reference proteome</keyword>
<dbReference type="Pfam" id="PF00117">
    <property type="entry name" value="GATase"/>
    <property type="match status" value="1"/>
</dbReference>
<accession>M5TTC0</accession>
<evidence type="ECO:0000256" key="2">
    <source>
        <dbReference type="SAM" id="MobiDB-lite"/>
    </source>
</evidence>
<reference evidence="4 5" key="1">
    <citation type="journal article" date="2013" name="Mar. Genomics">
        <title>Expression of sulfatases in Rhodopirellula baltica and the diversity of sulfatases in the genus Rhodopirellula.</title>
        <authorList>
            <person name="Wegner C.E."/>
            <person name="Richter-Heitmann T."/>
            <person name="Klindworth A."/>
            <person name="Klockow C."/>
            <person name="Richter M."/>
            <person name="Achstetter T."/>
            <person name="Glockner F.O."/>
            <person name="Harder J."/>
        </authorList>
    </citation>
    <scope>NUCLEOTIDE SEQUENCE [LARGE SCALE GENOMIC DNA]</scope>
    <source>
        <strain evidence="4 5">SM41</strain>
    </source>
</reference>
<dbReference type="AlphaFoldDB" id="M5TTC0"/>
<dbReference type="PRINTS" id="PR00097">
    <property type="entry name" value="ANTSNTHASEII"/>
</dbReference>
<dbReference type="PRINTS" id="PR00099">
    <property type="entry name" value="CPSGATASE"/>
</dbReference>
<dbReference type="CDD" id="cd01743">
    <property type="entry name" value="GATase1_Anthranilate_Synthase"/>
    <property type="match status" value="1"/>
</dbReference>
<dbReference type="GO" id="GO:0004049">
    <property type="term" value="F:anthranilate synthase activity"/>
    <property type="evidence" value="ECO:0007669"/>
    <property type="project" value="TreeGrafter"/>
</dbReference>
<feature type="domain" description="Glutamine amidotransferase" evidence="3">
    <location>
        <begin position="3"/>
        <end position="194"/>
    </location>
</feature>
<dbReference type="InterPro" id="IPR029062">
    <property type="entry name" value="Class_I_gatase-like"/>
</dbReference>
<dbReference type="PATRIC" id="fig|1263870.3.peg.6519"/>
<evidence type="ECO:0000259" key="3">
    <source>
        <dbReference type="Pfam" id="PF00117"/>
    </source>
</evidence>
<dbReference type="OrthoDB" id="9804328at2"/>
<dbReference type="RefSeq" id="WP_008687733.1">
    <property type="nucleotide sequence ID" value="NZ_ANOH01000431.1"/>
</dbReference>
<dbReference type="FunFam" id="3.40.50.880:FF:000003">
    <property type="entry name" value="Anthranilate synthase component II"/>
    <property type="match status" value="1"/>
</dbReference>
<name>M5TTC0_9BACT</name>
<dbReference type="PANTHER" id="PTHR43418">
    <property type="entry name" value="MULTIFUNCTIONAL TRYPTOPHAN BIOSYNTHESIS PROTEIN-RELATED"/>
    <property type="match status" value="1"/>
</dbReference>
<keyword evidence="1" id="KW-0315">Glutamine amidotransferase</keyword>
<dbReference type="EMBL" id="ANOH01000431">
    <property type="protein sequence ID" value="EMI52442.1"/>
    <property type="molecule type" value="Genomic_DNA"/>
</dbReference>
<dbReference type="InterPro" id="IPR006221">
    <property type="entry name" value="TrpG/PapA_dom"/>
</dbReference>
<dbReference type="GO" id="GO:0000162">
    <property type="term" value="P:L-tryptophan biosynthetic process"/>
    <property type="evidence" value="ECO:0007669"/>
    <property type="project" value="TreeGrafter"/>
</dbReference>
<organism evidence="4 5">
    <name type="scientific">Rhodopirellula sallentina SM41</name>
    <dbReference type="NCBI Taxonomy" id="1263870"/>
    <lineage>
        <taxon>Bacteria</taxon>
        <taxon>Pseudomonadati</taxon>
        <taxon>Planctomycetota</taxon>
        <taxon>Planctomycetia</taxon>
        <taxon>Pirellulales</taxon>
        <taxon>Pirellulaceae</taxon>
        <taxon>Rhodopirellula</taxon>
    </lineage>
</organism>
<dbReference type="InterPro" id="IPR017926">
    <property type="entry name" value="GATASE"/>
</dbReference>
<evidence type="ECO:0000313" key="4">
    <source>
        <dbReference type="EMBL" id="EMI52442.1"/>
    </source>
</evidence>
<dbReference type="SUPFAM" id="SSF52317">
    <property type="entry name" value="Class I glutamine amidotransferase-like"/>
    <property type="match status" value="1"/>
</dbReference>